<name>A0A4Q1VRN2_9BRAD</name>
<dbReference type="OrthoDB" id="9802022at2"/>
<dbReference type="SUPFAM" id="SSF53822">
    <property type="entry name" value="Periplasmic binding protein-like I"/>
    <property type="match status" value="1"/>
</dbReference>
<comment type="similarity">
    <text evidence="1">Belongs to the leucine-binding protein family.</text>
</comment>
<evidence type="ECO:0000259" key="3">
    <source>
        <dbReference type="Pfam" id="PF13458"/>
    </source>
</evidence>
<dbReference type="CDD" id="cd06356">
    <property type="entry name" value="PBP1_amide_urea_BP-like"/>
    <property type="match status" value="1"/>
</dbReference>
<sequence length="410" mass="44464">MIMNRRALLKGGTAATVFAPALLRQAVAAGDPIVVGSMYDLSGGLEAYGKSMFDALNFAVGEMNAAGGLLGREVKVVSFDTQSNMQLYAQYAQEAALKHKVAVVHGGITSASREIIRPVLGKYKTLYFYETPYEGGVCDRNVFADGTTPGHNTEVLVDHAVKTWGKKGYVLAADYNYGQITSEWVKKYAKERGGDVIGTEFFPIDATNFGSTISKIQAAKPDWILTVLVGGGPISFYRQFNAAGLSGKIPIASTTFGAGNEQMVLTPEESNGIVVAYNYLQDIDSLANKEFLTRFRAKFGADYPPVTDLTMSSYIGLLLWAAGVKKAGTIDRDKVIEALESGITVDGPSGKVSIDPQTHHCIFDVHLAKFKDKKTVILNTFPQRKPIDTAMVCDLKKNPRDAKQYVISVK</sequence>
<dbReference type="AlphaFoldDB" id="A0A4Q1VRN2"/>
<evidence type="ECO:0000256" key="2">
    <source>
        <dbReference type="ARBA" id="ARBA00022729"/>
    </source>
</evidence>
<dbReference type="InterPro" id="IPR006311">
    <property type="entry name" value="TAT_signal"/>
</dbReference>
<dbReference type="Pfam" id="PF13458">
    <property type="entry name" value="Peripla_BP_6"/>
    <property type="match status" value="1"/>
</dbReference>
<feature type="domain" description="Leucine-binding protein" evidence="3">
    <location>
        <begin position="32"/>
        <end position="373"/>
    </location>
</feature>
<organism evidence="4 5">
    <name type="scientific">Bradyrhizobium betae</name>
    <dbReference type="NCBI Taxonomy" id="244734"/>
    <lineage>
        <taxon>Bacteria</taxon>
        <taxon>Pseudomonadati</taxon>
        <taxon>Pseudomonadota</taxon>
        <taxon>Alphaproteobacteria</taxon>
        <taxon>Hyphomicrobiales</taxon>
        <taxon>Nitrobacteraceae</taxon>
        <taxon>Bradyrhizobium</taxon>
    </lineage>
</organism>
<keyword evidence="5" id="KW-1185">Reference proteome</keyword>
<dbReference type="RefSeq" id="WP_129267550.1">
    <property type="nucleotide sequence ID" value="NZ_MZXW01000004.1"/>
</dbReference>
<evidence type="ECO:0000313" key="4">
    <source>
        <dbReference type="EMBL" id="RXT54206.1"/>
    </source>
</evidence>
<dbReference type="Gene3D" id="3.40.50.2300">
    <property type="match status" value="2"/>
</dbReference>
<comment type="caution">
    <text evidence="4">The sequence shown here is derived from an EMBL/GenBank/DDBJ whole genome shotgun (WGS) entry which is preliminary data.</text>
</comment>
<dbReference type="EMBL" id="MZXW01000004">
    <property type="protein sequence ID" value="RXT54206.1"/>
    <property type="molecule type" value="Genomic_DNA"/>
</dbReference>
<protein>
    <submittedName>
        <fullName evidence="4">Urea ABC transporter</fullName>
    </submittedName>
</protein>
<dbReference type="PANTHER" id="PTHR47628">
    <property type="match status" value="1"/>
</dbReference>
<gene>
    <name evidence="4" type="ORF">B5V03_01805</name>
</gene>
<evidence type="ECO:0000313" key="5">
    <source>
        <dbReference type="Proteomes" id="UP000290819"/>
    </source>
</evidence>
<proteinExistence type="inferred from homology"/>
<dbReference type="PANTHER" id="PTHR47628:SF1">
    <property type="entry name" value="ALIPHATIC AMIDASE EXPRESSION-REGULATING PROTEIN"/>
    <property type="match status" value="1"/>
</dbReference>
<dbReference type="PROSITE" id="PS51318">
    <property type="entry name" value="TAT"/>
    <property type="match status" value="1"/>
</dbReference>
<accession>A0A4Q1VRN2</accession>
<keyword evidence="2" id="KW-0732">Signal</keyword>
<dbReference type="Proteomes" id="UP000290819">
    <property type="component" value="Unassembled WGS sequence"/>
</dbReference>
<dbReference type="InterPro" id="IPR028082">
    <property type="entry name" value="Peripla_BP_I"/>
</dbReference>
<reference evidence="4 5" key="1">
    <citation type="submission" date="2017-03" db="EMBL/GenBank/DDBJ databases">
        <authorList>
            <person name="Safronova V.I."/>
            <person name="Sazanova A.L."/>
            <person name="Chirak E.R."/>
        </authorList>
    </citation>
    <scope>NUCLEOTIDE SEQUENCE [LARGE SCALE GENOMIC DNA]</scope>
    <source>
        <strain evidence="4 5">Opo-243</strain>
    </source>
</reference>
<dbReference type="InterPro" id="IPR028081">
    <property type="entry name" value="Leu-bd"/>
</dbReference>
<evidence type="ECO:0000256" key="1">
    <source>
        <dbReference type="ARBA" id="ARBA00010062"/>
    </source>
</evidence>